<dbReference type="PROSITE" id="PS00108">
    <property type="entry name" value="PROTEIN_KINASE_ST"/>
    <property type="match status" value="1"/>
</dbReference>
<sequence length="616" mass="71677">MAKLSHKNLVRTVHAPDDLLAKLQNYGHSITMEYCNGGDLADHLAATRFGLDEVNIKKFINDISSAIACIHSKRIIHRDIKPENILLMSHNGEHTYKLGDFGISKFCTGAEPRTVAKTFAGTSPYMAPEVQIRIQEYTKSVDIWSFGVVIYECVTKSLPFSDVSLQEMEKIDYFMEKPVEAIRTFLDSNGKVQFSTELPIENNLYAPTIQKITNFLQLLLDGNPKRRGGYNEVTNTYQCFNFNELEIFKDTRLIHIVLANTLEIYSVEDDSEGRLNLDEIRRTSLKSFGLSCDISDYKLVLHTAVMDARSKRTKNSWITAMDLTMNKEENIITYDQDIRAKLAFLKNFCKRRRLENMNEKDKYHLYAFRLSINRLFLYMDNILSYCKLGIENTGSLCRTVRKKYQDMQQRMKGILSQITEFNAIYKCYETLFSCDHQWVIECLDEEQKKEWETLTATRTRMKAFEKEMSELEQNMVVIQKEFEIFQSKNLEENISNSMTEFTNSSNKISINYQDLLKCYPTDVNQRRIDEFVQSWTNWYERIKIIHEKCINYLREVLAIMKVISTALEQLNKTPSELTENTVTVQKKVCCDSSYIQYADLAINSLLFCTNEVCEVI</sequence>
<keyword evidence="13" id="KW-1185">Reference proteome</keyword>
<evidence type="ECO:0000313" key="13">
    <source>
        <dbReference type="Proteomes" id="UP000009022"/>
    </source>
</evidence>
<dbReference type="CTD" id="6759445"/>
<dbReference type="InterPro" id="IPR008271">
    <property type="entry name" value="Ser/Thr_kinase_AS"/>
</dbReference>
<keyword evidence="6" id="KW-0547">Nucleotide-binding</keyword>
<dbReference type="EMBL" id="DS985277">
    <property type="protein sequence ID" value="EDV19308.1"/>
    <property type="molecule type" value="Genomic_DNA"/>
</dbReference>
<reference evidence="12 13" key="1">
    <citation type="journal article" date="2008" name="Nature">
        <title>The Trichoplax genome and the nature of placozoans.</title>
        <authorList>
            <person name="Srivastava M."/>
            <person name="Begovic E."/>
            <person name="Chapman J."/>
            <person name="Putnam N.H."/>
            <person name="Hellsten U."/>
            <person name="Kawashima T."/>
            <person name="Kuo A."/>
            <person name="Mitros T."/>
            <person name="Salamov A."/>
            <person name="Carpenter M.L."/>
            <person name="Signorovitch A.Y."/>
            <person name="Moreno M.A."/>
            <person name="Kamm K."/>
            <person name="Grimwood J."/>
            <person name="Schmutz J."/>
            <person name="Shapiro H."/>
            <person name="Grigoriev I.V."/>
            <person name="Buss L.W."/>
            <person name="Schierwater B."/>
            <person name="Dellaporta S.L."/>
            <person name="Rokhsar D.S."/>
        </authorList>
    </citation>
    <scope>NUCLEOTIDE SEQUENCE [LARGE SCALE GENOMIC DNA]</scope>
    <source>
        <strain evidence="12 13">Grell-BS-1999</strain>
    </source>
</reference>
<dbReference type="SUPFAM" id="SSF56112">
    <property type="entry name" value="Protein kinase-like (PK-like)"/>
    <property type="match status" value="1"/>
</dbReference>
<dbReference type="AlphaFoldDB" id="B3SDA2"/>
<evidence type="ECO:0000256" key="8">
    <source>
        <dbReference type="ARBA" id="ARBA00022840"/>
    </source>
</evidence>
<keyword evidence="4" id="KW-0723">Serine/threonine-protein kinase</keyword>
<evidence type="ECO:0000256" key="9">
    <source>
        <dbReference type="ARBA" id="ARBA00048789"/>
    </source>
</evidence>
<feature type="domain" description="Protein kinase" evidence="11">
    <location>
        <begin position="1"/>
        <end position="240"/>
    </location>
</feature>
<dbReference type="Proteomes" id="UP000009022">
    <property type="component" value="Unassembled WGS sequence"/>
</dbReference>
<keyword evidence="3" id="KW-0963">Cytoplasm</keyword>
<keyword evidence="5" id="KW-0808">Transferase</keyword>
<comment type="subcellular location">
    <subcellularLocation>
        <location evidence="1">Cytoplasm</location>
    </subcellularLocation>
</comment>
<keyword evidence="10" id="KW-0175">Coiled coil</keyword>
<dbReference type="EC" id="2.7.11.10" evidence="2"/>
<dbReference type="InParanoid" id="B3SDA2"/>
<dbReference type="GO" id="GO:0008384">
    <property type="term" value="F:IkappaB kinase activity"/>
    <property type="evidence" value="ECO:0007669"/>
    <property type="project" value="UniProtKB-EC"/>
</dbReference>
<evidence type="ECO:0000256" key="5">
    <source>
        <dbReference type="ARBA" id="ARBA00022679"/>
    </source>
</evidence>
<dbReference type="RefSeq" id="XP_002118232.1">
    <property type="nucleotide sequence ID" value="XM_002118196.1"/>
</dbReference>
<dbReference type="OrthoDB" id="267381at2759"/>
<dbReference type="PANTHER" id="PTHR22969">
    <property type="entry name" value="IKB KINASE"/>
    <property type="match status" value="1"/>
</dbReference>
<evidence type="ECO:0000256" key="6">
    <source>
        <dbReference type="ARBA" id="ARBA00022741"/>
    </source>
</evidence>
<keyword evidence="8" id="KW-0067">ATP-binding</keyword>
<comment type="catalytic activity">
    <reaction evidence="9">
        <text>L-seryl-[I-kappa-B protein] + ATP = O-phospho-L-seryl-[I-kappa-B protein] + ADP + H(+)</text>
        <dbReference type="Rhea" id="RHEA:19073"/>
        <dbReference type="Rhea" id="RHEA-COMP:13698"/>
        <dbReference type="Rhea" id="RHEA-COMP:13699"/>
        <dbReference type="ChEBI" id="CHEBI:15378"/>
        <dbReference type="ChEBI" id="CHEBI:29999"/>
        <dbReference type="ChEBI" id="CHEBI:30616"/>
        <dbReference type="ChEBI" id="CHEBI:83421"/>
        <dbReference type="ChEBI" id="CHEBI:456216"/>
        <dbReference type="EC" id="2.7.11.10"/>
    </reaction>
</comment>
<dbReference type="KEGG" id="tad:TRIADDRAFT_62259"/>
<evidence type="ECO:0000259" key="11">
    <source>
        <dbReference type="PROSITE" id="PS50011"/>
    </source>
</evidence>
<evidence type="ECO:0000256" key="4">
    <source>
        <dbReference type="ARBA" id="ARBA00022527"/>
    </source>
</evidence>
<accession>B3SDA2</accession>
<dbReference type="GO" id="GO:0005737">
    <property type="term" value="C:cytoplasm"/>
    <property type="evidence" value="ECO:0000318"/>
    <property type="project" value="GO_Central"/>
</dbReference>
<dbReference type="PROSITE" id="PS50011">
    <property type="entry name" value="PROTEIN_KINASE_DOM"/>
    <property type="match status" value="1"/>
</dbReference>
<feature type="coiled-coil region" evidence="10">
    <location>
        <begin position="454"/>
        <end position="488"/>
    </location>
</feature>
<evidence type="ECO:0000256" key="2">
    <source>
        <dbReference type="ARBA" id="ARBA00012442"/>
    </source>
</evidence>
<dbReference type="HOGENOM" id="CLU_443677_0_0_1"/>
<dbReference type="InterPro" id="IPR000719">
    <property type="entry name" value="Prot_kinase_dom"/>
</dbReference>
<dbReference type="eggNOG" id="KOG4250">
    <property type="taxonomic scope" value="Eukaryota"/>
</dbReference>
<dbReference type="GeneID" id="6759445"/>
<protein>
    <recommendedName>
        <fullName evidence="2">IkappaB kinase</fullName>
        <ecNumber evidence="2">2.7.11.10</ecNumber>
    </recommendedName>
</protein>
<dbReference type="Pfam" id="PF00069">
    <property type="entry name" value="Pkinase"/>
    <property type="match status" value="1"/>
</dbReference>
<keyword evidence="7" id="KW-0418">Kinase</keyword>
<dbReference type="PhylomeDB" id="B3SDA2"/>
<evidence type="ECO:0000313" key="12">
    <source>
        <dbReference type="EMBL" id="EDV19308.1"/>
    </source>
</evidence>
<dbReference type="InterPro" id="IPR011009">
    <property type="entry name" value="Kinase-like_dom_sf"/>
</dbReference>
<dbReference type="PANTHER" id="PTHR22969:SF17">
    <property type="entry name" value="INHIBITOR OF NUCLEAR FACTOR KAPPA-B KINASE SUBUNIT BETA"/>
    <property type="match status" value="1"/>
</dbReference>
<dbReference type="GO" id="GO:0005524">
    <property type="term" value="F:ATP binding"/>
    <property type="evidence" value="ECO:0007669"/>
    <property type="project" value="UniProtKB-KW"/>
</dbReference>
<organism evidence="12 13">
    <name type="scientific">Trichoplax adhaerens</name>
    <name type="common">Trichoplax reptans</name>
    <dbReference type="NCBI Taxonomy" id="10228"/>
    <lineage>
        <taxon>Eukaryota</taxon>
        <taxon>Metazoa</taxon>
        <taxon>Placozoa</taxon>
        <taxon>Uniplacotomia</taxon>
        <taxon>Trichoplacea</taxon>
        <taxon>Trichoplacidae</taxon>
        <taxon>Trichoplax</taxon>
    </lineage>
</organism>
<evidence type="ECO:0000256" key="7">
    <source>
        <dbReference type="ARBA" id="ARBA00022777"/>
    </source>
</evidence>
<dbReference type="GO" id="GO:0004674">
    <property type="term" value="F:protein serine/threonine kinase activity"/>
    <property type="evidence" value="ECO:0000318"/>
    <property type="project" value="GO_Central"/>
</dbReference>
<dbReference type="SMART" id="SM00220">
    <property type="entry name" value="S_TKc"/>
    <property type="match status" value="1"/>
</dbReference>
<dbReference type="Gene3D" id="1.10.510.10">
    <property type="entry name" value="Transferase(Phosphotransferase) domain 1"/>
    <property type="match status" value="1"/>
</dbReference>
<dbReference type="STRING" id="10228.B3SDA2"/>
<evidence type="ECO:0000256" key="3">
    <source>
        <dbReference type="ARBA" id="ARBA00022490"/>
    </source>
</evidence>
<name>B3SDA2_TRIAD</name>
<dbReference type="InterPro" id="IPR051180">
    <property type="entry name" value="IKK"/>
</dbReference>
<proteinExistence type="predicted"/>
<evidence type="ECO:0000256" key="10">
    <source>
        <dbReference type="SAM" id="Coils"/>
    </source>
</evidence>
<evidence type="ECO:0000256" key="1">
    <source>
        <dbReference type="ARBA" id="ARBA00004496"/>
    </source>
</evidence>
<gene>
    <name evidence="12" type="ORF">TRIADDRAFT_62259</name>
</gene>